<dbReference type="Gene3D" id="2.40.33.20">
    <property type="entry name" value="PK beta-barrel domain-like"/>
    <property type="match status" value="1"/>
</dbReference>
<keyword evidence="2" id="KW-1185">Reference proteome</keyword>
<accession>A0A0K0Y192</accession>
<dbReference type="GO" id="GO:0030170">
    <property type="term" value="F:pyridoxal phosphate binding"/>
    <property type="evidence" value="ECO:0007669"/>
    <property type="project" value="InterPro"/>
</dbReference>
<dbReference type="PROSITE" id="PS51340">
    <property type="entry name" value="MOSC"/>
    <property type="match status" value="1"/>
</dbReference>
<dbReference type="GO" id="GO:0003824">
    <property type="term" value="F:catalytic activity"/>
    <property type="evidence" value="ECO:0007669"/>
    <property type="project" value="InterPro"/>
</dbReference>
<dbReference type="InterPro" id="IPR005302">
    <property type="entry name" value="MoCF_Sase_C"/>
</dbReference>
<dbReference type="SUPFAM" id="SSF50800">
    <property type="entry name" value="PK beta-barrel domain-like"/>
    <property type="match status" value="1"/>
</dbReference>
<organism evidence="1 2">
    <name type="scientific">Octadecabacter temperatus</name>
    <dbReference type="NCBI Taxonomy" id="1458307"/>
    <lineage>
        <taxon>Bacteria</taxon>
        <taxon>Pseudomonadati</taxon>
        <taxon>Pseudomonadota</taxon>
        <taxon>Alphaproteobacteria</taxon>
        <taxon>Rhodobacterales</taxon>
        <taxon>Roseobacteraceae</taxon>
        <taxon>Octadecabacter</taxon>
    </lineage>
</organism>
<evidence type="ECO:0000313" key="2">
    <source>
        <dbReference type="Proteomes" id="UP000067444"/>
    </source>
</evidence>
<dbReference type="OrthoDB" id="9786134at2"/>
<proteinExistence type="predicted"/>
<dbReference type="STRING" id="1458307.OSB_01310"/>
<reference evidence="1 2" key="1">
    <citation type="journal article" date="2015" name="Genome Announc.">
        <title>Closed Genome Sequence of Octadecabacter temperatus SB1, the First Mesophilic Species of the Genus Octadecabacter.</title>
        <authorList>
            <person name="Voget S."/>
            <person name="Billerbeck S."/>
            <person name="Simon M."/>
            <person name="Daniel R."/>
        </authorList>
    </citation>
    <scope>NUCLEOTIDE SEQUENCE [LARGE SCALE GENOMIC DNA]</scope>
    <source>
        <strain evidence="1 2">SB1</strain>
    </source>
</reference>
<dbReference type="GO" id="GO:0030151">
    <property type="term" value="F:molybdenum ion binding"/>
    <property type="evidence" value="ECO:0007669"/>
    <property type="project" value="InterPro"/>
</dbReference>
<dbReference type="Proteomes" id="UP000067444">
    <property type="component" value="Chromosome"/>
</dbReference>
<dbReference type="InterPro" id="IPR052353">
    <property type="entry name" value="Benzoxazolinone_Detox_Enz"/>
</dbReference>
<dbReference type="RefSeq" id="WP_049833158.1">
    <property type="nucleotide sequence ID" value="NZ_CP012160.1"/>
</dbReference>
<evidence type="ECO:0000313" key="1">
    <source>
        <dbReference type="EMBL" id="AKS44700.1"/>
    </source>
</evidence>
<dbReference type="PANTHER" id="PTHR30212:SF2">
    <property type="entry name" value="PROTEIN YIIM"/>
    <property type="match status" value="1"/>
</dbReference>
<dbReference type="AlphaFoldDB" id="A0A0K0Y192"/>
<protein>
    <submittedName>
        <fullName evidence="1">6-N-hydroxylaminopurine resistance protein</fullName>
    </submittedName>
</protein>
<sequence length="209" mass="22783">MQLVSVNIATPEPIVAKSGQSGIFKRPVAQADVGPLGLEGDAIVDVKHHGGPDQAVYAYTRADYDWWEAVLGREIPAGTFGENLTLDRWPAEVICVGDRLRIGDVVLEVTSPRIPCVTIEARMGIKGFAKQFLEARRPGPYLRVVHGGTIKTGQTIDVEPFKGARKRLADWPGLFGPRLSNKAEVESWLSAPVHHKMRADLEASLGQTP</sequence>
<dbReference type="Pfam" id="PF03473">
    <property type="entry name" value="MOSC"/>
    <property type="match status" value="1"/>
</dbReference>
<dbReference type="PANTHER" id="PTHR30212">
    <property type="entry name" value="PROTEIN YIIM"/>
    <property type="match status" value="1"/>
</dbReference>
<dbReference type="PATRIC" id="fig|1458307.3.peg.132"/>
<dbReference type="EMBL" id="CP012160">
    <property type="protein sequence ID" value="AKS44700.1"/>
    <property type="molecule type" value="Genomic_DNA"/>
</dbReference>
<gene>
    <name evidence="1" type="ORF">OSB_01310</name>
</gene>
<name>A0A0K0Y192_9RHOB</name>
<dbReference type="InterPro" id="IPR011037">
    <property type="entry name" value="Pyrv_Knase-like_insert_dom_sf"/>
</dbReference>
<dbReference type="KEGG" id="otm:OSB_01310"/>